<name>A0ABU1WQZ2_9BURK</name>
<keyword evidence="3" id="KW-0804">Transcription</keyword>
<dbReference type="PANTHER" id="PTHR47894:SF1">
    <property type="entry name" value="HTH-TYPE TRANSCRIPTIONAL REGULATOR VQSM"/>
    <property type="match status" value="1"/>
</dbReference>
<evidence type="ECO:0000313" key="6">
    <source>
        <dbReference type="Proteomes" id="UP001265700"/>
    </source>
</evidence>
<dbReference type="PRINTS" id="PR00032">
    <property type="entry name" value="HTHARAC"/>
</dbReference>
<sequence>MKRTSSATWVKGIADMFASQGLDLPRLFTAAGIDIAQLQQPDARFDAEAISRLWELAVAWSGNPSLGMDRELANRHVNFDLVGYVMLASPTLKAGLKCFARYLAVISDAATFELEPQGSQHCWLVLGHIGNSRPVPRQRQEYGLLALSTLCCWITRRDVQPRAAEFTFPEPADAGPYLRAFGCPVRFNGGATRLLLDNADLDTPLPSSDPMLFDMHQRVIEARLVRLGHASAAHRVSEAIVRLLHLGEPRREAIANSLAMADRTLQRRLQEEGTSFQQLLDDARRDLAQKYLAEARYTLTQVADLLGFADQSNFFRAHKRWFGMSPGQYRARLLTNEPVTTLD</sequence>
<dbReference type="InterPro" id="IPR032687">
    <property type="entry name" value="AraC-type_N"/>
</dbReference>
<evidence type="ECO:0000256" key="2">
    <source>
        <dbReference type="ARBA" id="ARBA00023125"/>
    </source>
</evidence>
<proteinExistence type="predicted"/>
<dbReference type="EMBL" id="JAVDWU010000007">
    <property type="protein sequence ID" value="MDR7151447.1"/>
    <property type="molecule type" value="Genomic_DNA"/>
</dbReference>
<dbReference type="SUPFAM" id="SSF46689">
    <property type="entry name" value="Homeodomain-like"/>
    <property type="match status" value="1"/>
</dbReference>
<dbReference type="RefSeq" id="WP_310318844.1">
    <property type="nucleotide sequence ID" value="NZ_JAVDWU010000007.1"/>
</dbReference>
<evidence type="ECO:0000259" key="4">
    <source>
        <dbReference type="PROSITE" id="PS01124"/>
    </source>
</evidence>
<evidence type="ECO:0000313" key="5">
    <source>
        <dbReference type="EMBL" id="MDR7151447.1"/>
    </source>
</evidence>
<keyword evidence="1" id="KW-0805">Transcription regulation</keyword>
<dbReference type="SMART" id="SM00342">
    <property type="entry name" value="HTH_ARAC"/>
    <property type="match status" value="1"/>
</dbReference>
<accession>A0ABU1WQZ2</accession>
<comment type="caution">
    <text evidence="5">The sequence shown here is derived from an EMBL/GenBank/DDBJ whole genome shotgun (WGS) entry which is preliminary data.</text>
</comment>
<dbReference type="InterPro" id="IPR020449">
    <property type="entry name" value="Tscrpt_reg_AraC-type_HTH"/>
</dbReference>
<gene>
    <name evidence="5" type="ORF">J2W49_003423</name>
</gene>
<dbReference type="PROSITE" id="PS01124">
    <property type="entry name" value="HTH_ARAC_FAMILY_2"/>
    <property type="match status" value="1"/>
</dbReference>
<dbReference type="Pfam" id="PF12625">
    <property type="entry name" value="Arabinose_bd"/>
    <property type="match status" value="1"/>
</dbReference>
<protein>
    <submittedName>
        <fullName evidence="5">AraC-like DNA-binding protein</fullName>
    </submittedName>
</protein>
<dbReference type="Gene3D" id="1.10.10.60">
    <property type="entry name" value="Homeodomain-like"/>
    <property type="match status" value="1"/>
</dbReference>
<feature type="domain" description="HTH araC/xylS-type" evidence="4">
    <location>
        <begin position="234"/>
        <end position="332"/>
    </location>
</feature>
<evidence type="ECO:0000256" key="3">
    <source>
        <dbReference type="ARBA" id="ARBA00023163"/>
    </source>
</evidence>
<organism evidence="5 6">
    <name type="scientific">Hydrogenophaga palleronii</name>
    <dbReference type="NCBI Taxonomy" id="65655"/>
    <lineage>
        <taxon>Bacteria</taxon>
        <taxon>Pseudomonadati</taxon>
        <taxon>Pseudomonadota</taxon>
        <taxon>Betaproteobacteria</taxon>
        <taxon>Burkholderiales</taxon>
        <taxon>Comamonadaceae</taxon>
        <taxon>Hydrogenophaga</taxon>
    </lineage>
</organism>
<keyword evidence="6" id="KW-1185">Reference proteome</keyword>
<evidence type="ECO:0000256" key="1">
    <source>
        <dbReference type="ARBA" id="ARBA00023015"/>
    </source>
</evidence>
<dbReference type="PANTHER" id="PTHR47894">
    <property type="entry name" value="HTH-TYPE TRANSCRIPTIONAL REGULATOR GADX"/>
    <property type="match status" value="1"/>
</dbReference>
<dbReference type="Pfam" id="PF12833">
    <property type="entry name" value="HTH_18"/>
    <property type="match status" value="1"/>
</dbReference>
<dbReference type="Proteomes" id="UP001265700">
    <property type="component" value="Unassembled WGS sequence"/>
</dbReference>
<dbReference type="InterPro" id="IPR009057">
    <property type="entry name" value="Homeodomain-like_sf"/>
</dbReference>
<keyword evidence="2" id="KW-0238">DNA-binding</keyword>
<reference evidence="5 6" key="1">
    <citation type="submission" date="2023-07" db="EMBL/GenBank/DDBJ databases">
        <title>Sorghum-associated microbial communities from plants grown in Nebraska, USA.</title>
        <authorList>
            <person name="Schachtman D."/>
        </authorList>
    </citation>
    <scope>NUCLEOTIDE SEQUENCE [LARGE SCALE GENOMIC DNA]</scope>
    <source>
        <strain evidence="5 6">4249</strain>
    </source>
</reference>
<dbReference type="InterPro" id="IPR018060">
    <property type="entry name" value="HTH_AraC"/>
</dbReference>